<keyword evidence="2" id="KW-1185">Reference proteome</keyword>
<comment type="caution">
    <text evidence="1">The sequence shown here is derived from an EMBL/GenBank/DDBJ whole genome shotgun (WGS) entry which is preliminary data.</text>
</comment>
<reference evidence="1 2" key="1">
    <citation type="journal article" date="2023" name="Nucleic Acids Res.">
        <title>The hologenome of Daphnia magna reveals possible DNA methylation and microbiome-mediated evolution of the host genome.</title>
        <authorList>
            <person name="Chaturvedi A."/>
            <person name="Li X."/>
            <person name="Dhandapani V."/>
            <person name="Marshall H."/>
            <person name="Kissane S."/>
            <person name="Cuenca-Cambronero M."/>
            <person name="Asole G."/>
            <person name="Calvet F."/>
            <person name="Ruiz-Romero M."/>
            <person name="Marangio P."/>
            <person name="Guigo R."/>
            <person name="Rago D."/>
            <person name="Mirbahai L."/>
            <person name="Eastwood N."/>
            <person name="Colbourne J.K."/>
            <person name="Zhou J."/>
            <person name="Mallon E."/>
            <person name="Orsini L."/>
        </authorList>
    </citation>
    <scope>NUCLEOTIDE SEQUENCE [LARGE SCALE GENOMIC DNA]</scope>
    <source>
        <strain evidence="1">LRV0_1</strain>
    </source>
</reference>
<name>A0ABQ9ZRI4_9CRUS</name>
<gene>
    <name evidence="1" type="ORF">OUZ56_030506</name>
</gene>
<protein>
    <submittedName>
        <fullName evidence="1">Uncharacterized protein</fullName>
    </submittedName>
</protein>
<proteinExistence type="predicted"/>
<organism evidence="1 2">
    <name type="scientific">Daphnia magna</name>
    <dbReference type="NCBI Taxonomy" id="35525"/>
    <lineage>
        <taxon>Eukaryota</taxon>
        <taxon>Metazoa</taxon>
        <taxon>Ecdysozoa</taxon>
        <taxon>Arthropoda</taxon>
        <taxon>Crustacea</taxon>
        <taxon>Branchiopoda</taxon>
        <taxon>Diplostraca</taxon>
        <taxon>Cladocera</taxon>
        <taxon>Anomopoda</taxon>
        <taxon>Daphniidae</taxon>
        <taxon>Daphnia</taxon>
    </lineage>
</organism>
<accession>A0ABQ9ZRI4</accession>
<dbReference type="Proteomes" id="UP001234178">
    <property type="component" value="Unassembled WGS sequence"/>
</dbReference>
<evidence type="ECO:0000313" key="1">
    <source>
        <dbReference type="EMBL" id="KAK4015530.1"/>
    </source>
</evidence>
<evidence type="ECO:0000313" key="2">
    <source>
        <dbReference type="Proteomes" id="UP001234178"/>
    </source>
</evidence>
<sequence length="180" mass="20372">MPTTLPCDVQTIDVFCDDFLHGLLFSTAFYTAPFSLGNLAGILVNGVTNRSPSDGVERLPLGCSSVTEFGADRRKCFVCFAIFSPFWPNTNEYRRCQALNVVCHDDDDDAYLHFLSPSPRVARAESKMASPHVEMTSQKAARRKKENEIFFHVLCLLHRGEKKKEEPRKNGRCLRVRDGR</sequence>
<dbReference type="EMBL" id="JAOYFB010000005">
    <property type="protein sequence ID" value="KAK4015530.1"/>
    <property type="molecule type" value="Genomic_DNA"/>
</dbReference>